<keyword evidence="3" id="KW-1185">Reference proteome</keyword>
<gene>
    <name evidence="2" type="ORF">CVT25_010178</name>
</gene>
<dbReference type="Proteomes" id="UP000283269">
    <property type="component" value="Unassembled WGS sequence"/>
</dbReference>
<protein>
    <submittedName>
        <fullName evidence="2">Uncharacterized protein</fullName>
    </submittedName>
</protein>
<evidence type="ECO:0000256" key="1">
    <source>
        <dbReference type="SAM" id="MobiDB-lite"/>
    </source>
</evidence>
<evidence type="ECO:0000313" key="2">
    <source>
        <dbReference type="EMBL" id="PPQ88601.1"/>
    </source>
</evidence>
<sequence length="61" mass="5845">MAARGVQQGGTMWGPHELATADAAGSVAATEGWHDGGPHELATVEGAGSVAATEGCGGVAQ</sequence>
<reference evidence="2 3" key="1">
    <citation type="journal article" date="2018" name="Evol. Lett.">
        <title>Horizontal gene cluster transfer increased hallucinogenic mushroom diversity.</title>
        <authorList>
            <person name="Reynolds H.T."/>
            <person name="Vijayakumar V."/>
            <person name="Gluck-Thaler E."/>
            <person name="Korotkin H.B."/>
            <person name="Matheny P.B."/>
            <person name="Slot J.C."/>
        </authorList>
    </citation>
    <scope>NUCLEOTIDE SEQUENCE [LARGE SCALE GENOMIC DNA]</scope>
    <source>
        <strain evidence="2 3">2631</strain>
    </source>
</reference>
<dbReference type="EMBL" id="NHYD01002057">
    <property type="protein sequence ID" value="PPQ88601.1"/>
    <property type="molecule type" value="Genomic_DNA"/>
</dbReference>
<evidence type="ECO:0000313" key="3">
    <source>
        <dbReference type="Proteomes" id="UP000283269"/>
    </source>
</evidence>
<accession>A0A409XCY9</accession>
<proteinExistence type="predicted"/>
<dbReference type="InParanoid" id="A0A409XCY9"/>
<feature type="region of interest" description="Disordered" evidence="1">
    <location>
        <begin position="1"/>
        <end position="41"/>
    </location>
</feature>
<dbReference type="AlphaFoldDB" id="A0A409XCY9"/>
<organism evidence="2 3">
    <name type="scientific">Psilocybe cyanescens</name>
    <dbReference type="NCBI Taxonomy" id="93625"/>
    <lineage>
        <taxon>Eukaryota</taxon>
        <taxon>Fungi</taxon>
        <taxon>Dikarya</taxon>
        <taxon>Basidiomycota</taxon>
        <taxon>Agaricomycotina</taxon>
        <taxon>Agaricomycetes</taxon>
        <taxon>Agaricomycetidae</taxon>
        <taxon>Agaricales</taxon>
        <taxon>Agaricineae</taxon>
        <taxon>Strophariaceae</taxon>
        <taxon>Psilocybe</taxon>
    </lineage>
</organism>
<name>A0A409XCY9_PSICY</name>
<feature type="compositionally biased region" description="Low complexity" evidence="1">
    <location>
        <begin position="20"/>
        <end position="29"/>
    </location>
</feature>
<comment type="caution">
    <text evidence="2">The sequence shown here is derived from an EMBL/GenBank/DDBJ whole genome shotgun (WGS) entry which is preliminary data.</text>
</comment>